<dbReference type="GO" id="GO:0016829">
    <property type="term" value="F:lyase activity"/>
    <property type="evidence" value="ECO:0007669"/>
    <property type="project" value="UniProtKB-KW"/>
</dbReference>
<dbReference type="InterPro" id="IPR000362">
    <property type="entry name" value="Fumarate_lyase_fam"/>
</dbReference>
<dbReference type="Proteomes" id="UP001446871">
    <property type="component" value="Unassembled WGS sequence"/>
</dbReference>
<keyword evidence="1 3" id="KW-0456">Lyase</keyword>
<reference evidence="3 4" key="1">
    <citation type="submission" date="2023-01" db="EMBL/GenBank/DDBJ databases">
        <title>Analysis of 21 Apiospora genomes using comparative genomics revels a genus with tremendous synthesis potential of carbohydrate active enzymes and secondary metabolites.</title>
        <authorList>
            <person name="Sorensen T."/>
        </authorList>
    </citation>
    <scope>NUCLEOTIDE SEQUENCE [LARGE SCALE GENOMIC DNA]</scope>
    <source>
        <strain evidence="3 4">CBS 83171</strain>
    </source>
</reference>
<evidence type="ECO:0000256" key="1">
    <source>
        <dbReference type="ARBA" id="ARBA00023239"/>
    </source>
</evidence>
<dbReference type="InterPro" id="IPR022761">
    <property type="entry name" value="Fumarate_lyase_N"/>
</dbReference>
<dbReference type="Pfam" id="PF10397">
    <property type="entry name" value="ADSL_C"/>
    <property type="match status" value="1"/>
</dbReference>
<dbReference type="InterPro" id="IPR008948">
    <property type="entry name" value="L-Aspartase-like"/>
</dbReference>
<protein>
    <submittedName>
        <fullName evidence="3">Adenylosuccinate lyase</fullName>
    </submittedName>
</protein>
<dbReference type="PROSITE" id="PS00163">
    <property type="entry name" value="FUMARATE_LYASES"/>
    <property type="match status" value="1"/>
</dbReference>
<feature type="domain" description="Adenylosuccinate lyase C-terminal" evidence="2">
    <location>
        <begin position="320"/>
        <end position="404"/>
    </location>
</feature>
<dbReference type="InterPro" id="IPR019468">
    <property type="entry name" value="AdenyloSucc_lyase_C"/>
</dbReference>
<dbReference type="PANTHER" id="PTHR43172">
    <property type="entry name" value="ADENYLOSUCCINATE LYASE"/>
    <property type="match status" value="1"/>
</dbReference>
<dbReference type="Gene3D" id="6.10.250.1570">
    <property type="match status" value="1"/>
</dbReference>
<name>A0ABR1VLF6_9PEZI</name>
<proteinExistence type="predicted"/>
<dbReference type="SUPFAM" id="SSF48557">
    <property type="entry name" value="L-aspartase-like"/>
    <property type="match status" value="1"/>
</dbReference>
<accession>A0ABR1VLF6</accession>
<dbReference type="SMART" id="SM00998">
    <property type="entry name" value="ADSL_C"/>
    <property type="match status" value="1"/>
</dbReference>
<keyword evidence="4" id="KW-1185">Reference proteome</keyword>
<organism evidence="3 4">
    <name type="scientific">Apiospora saccharicola</name>
    <dbReference type="NCBI Taxonomy" id="335842"/>
    <lineage>
        <taxon>Eukaryota</taxon>
        <taxon>Fungi</taxon>
        <taxon>Dikarya</taxon>
        <taxon>Ascomycota</taxon>
        <taxon>Pezizomycotina</taxon>
        <taxon>Sordariomycetes</taxon>
        <taxon>Xylariomycetidae</taxon>
        <taxon>Amphisphaeriales</taxon>
        <taxon>Apiosporaceae</taxon>
        <taxon>Apiospora</taxon>
    </lineage>
</organism>
<dbReference type="EMBL" id="JAQQWM010000003">
    <property type="protein sequence ID" value="KAK8072062.1"/>
    <property type="molecule type" value="Genomic_DNA"/>
</dbReference>
<evidence type="ECO:0000259" key="2">
    <source>
        <dbReference type="SMART" id="SM00998"/>
    </source>
</evidence>
<dbReference type="Gene3D" id="1.20.200.10">
    <property type="entry name" value="Fumarase/aspartase (Central domain)"/>
    <property type="match status" value="2"/>
</dbReference>
<dbReference type="InterPro" id="IPR020557">
    <property type="entry name" value="Fumarate_lyase_CS"/>
</dbReference>
<evidence type="ECO:0000313" key="3">
    <source>
        <dbReference type="EMBL" id="KAK8072062.1"/>
    </source>
</evidence>
<comment type="caution">
    <text evidence="3">The sequence shown here is derived from an EMBL/GenBank/DDBJ whole genome shotgun (WGS) entry which is preliminary data.</text>
</comment>
<dbReference type="PANTHER" id="PTHR43172:SF1">
    <property type="entry name" value="ADENYLOSUCCINATE LYASE"/>
    <property type="match status" value="1"/>
</dbReference>
<dbReference type="PRINTS" id="PR00149">
    <property type="entry name" value="FUMRATELYASE"/>
</dbReference>
<dbReference type="Pfam" id="PF00206">
    <property type="entry name" value="Lyase_1"/>
    <property type="match status" value="1"/>
</dbReference>
<evidence type="ECO:0000313" key="4">
    <source>
        <dbReference type="Proteomes" id="UP001446871"/>
    </source>
</evidence>
<gene>
    <name evidence="3" type="ORF">PG996_005410</name>
</gene>
<sequence>MASQYDKYETPIPGRYASPELSRLFSARNRHSTWRKLWLQLAKSQKELGIDTITPEALEEMEVHLKVTDGDYEVARVEEKRRRHDVMGKSTAEPTLGRTHLKEAQLVTVGKRAAHWAQDLMLDLHSIDQVLRELKFRGAQGTTGTQASFPEIFQGDSAKCDKLNELLCKSFGFPACYGLSSQTYARNVDLIIANAVTGIGTSAQKIAGDIRLLAAFEEIDEPFEEFQIGSSAMPYKCNPASMRCERICAHAVLLTSKQTILAITHANQRLERTLNDSAARRTTIPEMMLLADAICRGLDNVTSGLVVYPRLIAAHIQPKLPFMITEPILMKLCAHGVSRQEAHEQVRVLSNKATYVMKIEGKPNDLISRFKGSDFFKPIWADLDDMLKPELYIGRSVELVDAYCGPGGPVEQALAPYMAYIESSSTAEFDV</sequence>